<dbReference type="SMART" id="SM00642">
    <property type="entry name" value="Aamy"/>
    <property type="match status" value="1"/>
</dbReference>
<keyword evidence="2 3" id="KW-0732">Signal</keyword>
<dbReference type="InterPro" id="IPR002044">
    <property type="entry name" value="CBM20"/>
</dbReference>
<sequence>MKKILLLLNFLFFSVFYTQTVTTIPAIIPDDYTGVIKVIYNPGSGPMSTATNCYAHIGVKTGGVRWQCAPSWRSGLEKHKMVKNGSNWELTIDNMYSYFSGCAAPFQELDMVFNDGPAGTKEGKTSTGGDFFINISPASQLSVQFSTTSSSGIINAGSTVNLTANTTSTANIVLKKNGATVSSTSGTSITFSETLSVAGDYLYTVEATANGNTVSDTRNITIVSASEDQAKPNGIKEGVTYNSSDPTKLHLCLYAKDKNNVLPDNVFVIGDFNNWTASNAYQLKKDGNTGYWWIELSGIQPGVEYAYQYVVKIGNNTINISDPYATKVLHPNDQWEPSQNYPNLKPYPTKADGNYVAVFQTNKSQYSWSPQTLGFTKPNKNNLVIYEVWVHDFAPNKNLKSIIERLDYIKNLGVNAIELMPIAEFEGNVSWGYNPTHYFALDKAYGSENDLKKLVDEAHKRGIAVIMDMVFNHVTGSAPQAKLYWGTNNTAANNPWFNQMAPHGASVFQDWNHNFGPTRDLLRSALKYWIDEYKVDGYRMDISHGFCGENCSNRTDIVFDYYNNGVKAANNDAYFILEHWEEAPGERQNYINWGMLCWLNNTHSYEQTAMGWLHDGDSLDASNQDGWVTYCESHDEERNMFKAKTYGNGSTLRSTQGYTNRAPLNTAFNVLLNGPHMLWMFQELAYDYSILSNASGAAGNRTDPKPVPETLGWYTNSSRMNSYKKIAQTIQLRTRILPEVFEGNPINSDLGTGKAARSVIWGADDKRVFIVGNFNAPTDGSTYTGNVNVNLPLGNNWYDYFEDSNTALNAGTSIPLQPGELKIYTAKKLPLPVVPVSYDFLSTSNFSKSIDVKVYPTYVTDDLTIDTKETIRYIQLINMNGLTFTPSIINNKVQLGSIPSGMYILHIMLNNGNAKAFKIIKK</sequence>
<dbReference type="RefSeq" id="WP_188616716.1">
    <property type="nucleotide sequence ID" value="NZ_BMLV01000001.1"/>
</dbReference>
<protein>
    <recommendedName>
        <fullName evidence="4">CBM20 domain-containing protein</fullName>
    </recommendedName>
</protein>
<dbReference type="Pfam" id="PF02922">
    <property type="entry name" value="CBM_48"/>
    <property type="match status" value="1"/>
</dbReference>
<feature type="chain" id="PRO_5046103121" description="CBM20 domain-containing protein" evidence="3">
    <location>
        <begin position="21"/>
        <end position="922"/>
    </location>
</feature>
<dbReference type="Proteomes" id="UP000620064">
    <property type="component" value="Unassembled WGS sequence"/>
</dbReference>
<name>A0ABQ2NHC2_9FLAO</name>
<dbReference type="Pfam" id="PF00128">
    <property type="entry name" value="Alpha-amylase"/>
    <property type="match status" value="1"/>
</dbReference>
<feature type="domain" description="CBM20" evidence="4">
    <location>
        <begin position="241"/>
        <end position="361"/>
    </location>
</feature>
<dbReference type="InterPro" id="IPR006047">
    <property type="entry name" value="GH13_cat_dom"/>
</dbReference>
<dbReference type="InterPro" id="IPR017853">
    <property type="entry name" value="GH"/>
</dbReference>
<evidence type="ECO:0000256" key="2">
    <source>
        <dbReference type="ARBA" id="ARBA00022729"/>
    </source>
</evidence>
<feature type="signal peptide" evidence="3">
    <location>
        <begin position="1"/>
        <end position="20"/>
    </location>
</feature>
<reference evidence="6" key="1">
    <citation type="journal article" date="2019" name="Int. J. Syst. Evol. Microbiol.">
        <title>The Global Catalogue of Microorganisms (GCM) 10K type strain sequencing project: providing services to taxonomists for standard genome sequencing and annotation.</title>
        <authorList>
            <consortium name="The Broad Institute Genomics Platform"/>
            <consortium name="The Broad Institute Genome Sequencing Center for Infectious Disease"/>
            <person name="Wu L."/>
            <person name="Ma J."/>
        </authorList>
    </citation>
    <scope>NUCLEOTIDE SEQUENCE [LARGE SCALE GENOMIC DNA]</scope>
    <source>
        <strain evidence="6">CGMCC 1.7656</strain>
    </source>
</reference>
<proteinExistence type="inferred from homology"/>
<dbReference type="InterPro" id="IPR013783">
    <property type="entry name" value="Ig-like_fold"/>
</dbReference>
<gene>
    <name evidence="5" type="ORF">GCM10010992_07270</name>
</gene>
<dbReference type="EMBL" id="BMLV01000001">
    <property type="protein sequence ID" value="GGP02528.1"/>
    <property type="molecule type" value="Genomic_DNA"/>
</dbReference>
<dbReference type="SUPFAM" id="SSF51445">
    <property type="entry name" value="(Trans)glycosidases"/>
    <property type="match status" value="1"/>
</dbReference>
<dbReference type="PROSITE" id="PS51166">
    <property type="entry name" value="CBM20"/>
    <property type="match status" value="1"/>
</dbReference>
<keyword evidence="6" id="KW-1185">Reference proteome</keyword>
<accession>A0ABQ2NHC2</accession>
<dbReference type="PANTHER" id="PTHR43002">
    <property type="entry name" value="GLYCOGEN DEBRANCHING ENZYME"/>
    <property type="match status" value="1"/>
</dbReference>
<dbReference type="InterPro" id="IPR004193">
    <property type="entry name" value="Glyco_hydro_13_N"/>
</dbReference>
<comment type="caution">
    <text evidence="5">The sequence shown here is derived from an EMBL/GenBank/DDBJ whole genome shotgun (WGS) entry which is preliminary data.</text>
</comment>
<dbReference type="Gene3D" id="2.60.40.10">
    <property type="entry name" value="Immunoglobulins"/>
    <property type="match status" value="1"/>
</dbReference>
<evidence type="ECO:0000259" key="4">
    <source>
        <dbReference type="PROSITE" id="PS51166"/>
    </source>
</evidence>
<organism evidence="5 6">
    <name type="scientific">Cloacibacterium rupense</name>
    <dbReference type="NCBI Taxonomy" id="517423"/>
    <lineage>
        <taxon>Bacteria</taxon>
        <taxon>Pseudomonadati</taxon>
        <taxon>Bacteroidota</taxon>
        <taxon>Flavobacteriia</taxon>
        <taxon>Flavobacteriales</taxon>
        <taxon>Weeksellaceae</taxon>
    </lineage>
</organism>
<dbReference type="SUPFAM" id="SSF81296">
    <property type="entry name" value="E set domains"/>
    <property type="match status" value="1"/>
</dbReference>
<dbReference type="InterPro" id="IPR014756">
    <property type="entry name" value="Ig_E-set"/>
</dbReference>
<evidence type="ECO:0000313" key="5">
    <source>
        <dbReference type="EMBL" id="GGP02528.1"/>
    </source>
</evidence>
<comment type="similarity">
    <text evidence="1">Belongs to the glycosyl hydrolase 13 family.</text>
</comment>
<dbReference type="Gene3D" id="3.20.20.80">
    <property type="entry name" value="Glycosidases"/>
    <property type="match status" value="1"/>
</dbReference>
<evidence type="ECO:0000313" key="6">
    <source>
        <dbReference type="Proteomes" id="UP000620064"/>
    </source>
</evidence>
<evidence type="ECO:0000256" key="3">
    <source>
        <dbReference type="SAM" id="SignalP"/>
    </source>
</evidence>
<dbReference type="NCBIfam" id="TIGR04183">
    <property type="entry name" value="Por_Secre_tail"/>
    <property type="match status" value="1"/>
</dbReference>
<dbReference type="InterPro" id="IPR026444">
    <property type="entry name" value="Secre_tail"/>
</dbReference>
<evidence type="ECO:0000256" key="1">
    <source>
        <dbReference type="ARBA" id="ARBA00008061"/>
    </source>
</evidence>